<dbReference type="CDD" id="cd07377">
    <property type="entry name" value="WHTH_GntR"/>
    <property type="match status" value="1"/>
</dbReference>
<keyword evidence="3" id="KW-0804">Transcription</keyword>
<dbReference type="GO" id="GO:0045892">
    <property type="term" value="P:negative regulation of DNA-templated transcription"/>
    <property type="evidence" value="ECO:0007669"/>
    <property type="project" value="TreeGrafter"/>
</dbReference>
<dbReference type="KEGG" id="ptes:JQU52_08405"/>
<accession>A0A892ZG04</accession>
<proteinExistence type="predicted"/>
<keyword evidence="6" id="KW-1185">Reference proteome</keyword>
<dbReference type="AlphaFoldDB" id="A0A892ZG04"/>
<evidence type="ECO:0000256" key="1">
    <source>
        <dbReference type="ARBA" id="ARBA00023015"/>
    </source>
</evidence>
<dbReference type="SUPFAM" id="SSF46785">
    <property type="entry name" value="Winged helix' DNA-binding domain"/>
    <property type="match status" value="1"/>
</dbReference>
<dbReference type="PROSITE" id="PS50949">
    <property type="entry name" value="HTH_GNTR"/>
    <property type="match status" value="1"/>
</dbReference>
<dbReference type="InterPro" id="IPR028978">
    <property type="entry name" value="Chorismate_lyase_/UTRA_dom_sf"/>
</dbReference>
<feature type="domain" description="HTH gntR-type" evidence="4">
    <location>
        <begin position="10"/>
        <end position="78"/>
    </location>
</feature>
<dbReference type="EMBL" id="CP069798">
    <property type="protein sequence ID" value="QRQ80777.1"/>
    <property type="molecule type" value="Genomic_DNA"/>
</dbReference>
<dbReference type="SMART" id="SM00345">
    <property type="entry name" value="HTH_GNTR"/>
    <property type="match status" value="1"/>
</dbReference>
<evidence type="ECO:0000313" key="5">
    <source>
        <dbReference type="EMBL" id="QRQ80777.1"/>
    </source>
</evidence>
<dbReference type="InterPro" id="IPR011663">
    <property type="entry name" value="UTRA"/>
</dbReference>
<dbReference type="GO" id="GO:0003677">
    <property type="term" value="F:DNA binding"/>
    <property type="evidence" value="ECO:0007669"/>
    <property type="project" value="UniProtKB-KW"/>
</dbReference>
<sequence>MHNTPIRSAMPLYRQVAEKILHQLAEGSLKPGQYLPSEWDLAHQWQISQGTVRKGLSELVAQGVLGRQQGVGTYVTHKNAEWGDYPLVDSNALLQTAAAPVWPRAEVLSVTSVPADDETAVQLQLRAQAPVWKLAVLWRHGHQAVALDEALMPVAQLPELNMHFVHRRLSVYAFLQLHYGVAVQTALQFLALQDLPPEVARLLKADAHAPAWCWYRLSVAASGVPLEWRRRYVVPGGLMLQTFAPSAV</sequence>
<dbReference type="InterPro" id="IPR036388">
    <property type="entry name" value="WH-like_DNA-bd_sf"/>
</dbReference>
<evidence type="ECO:0000313" key="6">
    <source>
        <dbReference type="Proteomes" id="UP000653156"/>
    </source>
</evidence>
<dbReference type="RefSeq" id="WP_230338063.1">
    <property type="nucleotide sequence ID" value="NZ_CP069798.1"/>
</dbReference>
<dbReference type="PRINTS" id="PR00035">
    <property type="entry name" value="HTHGNTR"/>
</dbReference>
<name>A0A892ZG04_9NEIS</name>
<organism evidence="5 6">
    <name type="scientific">Paralysiella testudinis</name>
    <dbReference type="NCBI Taxonomy" id="2809020"/>
    <lineage>
        <taxon>Bacteria</taxon>
        <taxon>Pseudomonadati</taxon>
        <taxon>Pseudomonadota</taxon>
        <taxon>Betaproteobacteria</taxon>
        <taxon>Neisseriales</taxon>
        <taxon>Neisseriaceae</taxon>
        <taxon>Paralysiella</taxon>
    </lineage>
</organism>
<keyword evidence="1" id="KW-0805">Transcription regulation</keyword>
<evidence type="ECO:0000259" key="4">
    <source>
        <dbReference type="PROSITE" id="PS50949"/>
    </source>
</evidence>
<evidence type="ECO:0000256" key="2">
    <source>
        <dbReference type="ARBA" id="ARBA00023125"/>
    </source>
</evidence>
<dbReference type="SUPFAM" id="SSF64288">
    <property type="entry name" value="Chorismate lyase-like"/>
    <property type="match status" value="1"/>
</dbReference>
<dbReference type="Pfam" id="PF07702">
    <property type="entry name" value="UTRA"/>
    <property type="match status" value="1"/>
</dbReference>
<dbReference type="InterPro" id="IPR000524">
    <property type="entry name" value="Tscrpt_reg_HTH_GntR"/>
</dbReference>
<protein>
    <submittedName>
        <fullName evidence="5">GntR family transcriptional regulator</fullName>
    </submittedName>
</protein>
<dbReference type="Pfam" id="PF00392">
    <property type="entry name" value="GntR"/>
    <property type="match status" value="1"/>
</dbReference>
<dbReference type="GO" id="GO:0003700">
    <property type="term" value="F:DNA-binding transcription factor activity"/>
    <property type="evidence" value="ECO:0007669"/>
    <property type="project" value="InterPro"/>
</dbReference>
<dbReference type="PANTHER" id="PTHR44846">
    <property type="entry name" value="MANNOSYL-D-GLYCERATE TRANSPORT/METABOLISM SYSTEM REPRESSOR MNGR-RELATED"/>
    <property type="match status" value="1"/>
</dbReference>
<reference evidence="5" key="1">
    <citation type="submission" date="2021-02" db="EMBL/GenBank/DDBJ databases">
        <title>Neisseriaceae sp. 26B isolated from the cloaca of a Common Toad-headed Turtle (Mesoclemmys nasuta).</title>
        <authorList>
            <person name="Spergser J."/>
            <person name="Busse H.-J."/>
        </authorList>
    </citation>
    <scope>NUCLEOTIDE SEQUENCE</scope>
    <source>
        <strain evidence="5">26B</strain>
    </source>
</reference>
<dbReference type="PANTHER" id="PTHR44846:SF1">
    <property type="entry name" value="MANNOSYL-D-GLYCERATE TRANSPORT_METABOLISM SYSTEM REPRESSOR MNGR-RELATED"/>
    <property type="match status" value="1"/>
</dbReference>
<dbReference type="Gene3D" id="3.40.1410.10">
    <property type="entry name" value="Chorismate lyase-like"/>
    <property type="match status" value="1"/>
</dbReference>
<gene>
    <name evidence="5" type="ORF">JQU52_08405</name>
</gene>
<dbReference type="InterPro" id="IPR050679">
    <property type="entry name" value="Bact_HTH_transcr_reg"/>
</dbReference>
<dbReference type="Gene3D" id="1.10.10.10">
    <property type="entry name" value="Winged helix-like DNA-binding domain superfamily/Winged helix DNA-binding domain"/>
    <property type="match status" value="1"/>
</dbReference>
<keyword evidence="2" id="KW-0238">DNA-binding</keyword>
<dbReference type="Proteomes" id="UP000653156">
    <property type="component" value="Chromosome"/>
</dbReference>
<evidence type="ECO:0000256" key="3">
    <source>
        <dbReference type="ARBA" id="ARBA00023163"/>
    </source>
</evidence>
<dbReference type="InterPro" id="IPR036390">
    <property type="entry name" value="WH_DNA-bd_sf"/>
</dbReference>
<dbReference type="SMART" id="SM00866">
    <property type="entry name" value="UTRA"/>
    <property type="match status" value="1"/>
</dbReference>